<dbReference type="KEGG" id="tal:Thal_1082"/>
<dbReference type="EMBL" id="CP001931">
    <property type="protein sequence ID" value="ADC89714.1"/>
    <property type="molecule type" value="Genomic_DNA"/>
</dbReference>
<dbReference type="Proteomes" id="UP000002043">
    <property type="component" value="Chromosome"/>
</dbReference>
<dbReference type="RefSeq" id="WP_012992120.1">
    <property type="nucleotide sequence ID" value="NC_013894.1"/>
</dbReference>
<dbReference type="Gene3D" id="2.130.10.10">
    <property type="entry name" value="YVTN repeat-like/Quinoprotein amine dehydrogenase"/>
    <property type="match status" value="1"/>
</dbReference>
<proteinExistence type="predicted"/>
<feature type="coiled-coil region" evidence="1">
    <location>
        <begin position="339"/>
        <end position="373"/>
    </location>
</feature>
<dbReference type="InterPro" id="IPR011704">
    <property type="entry name" value="ATPase_dyneun-rel_AAA"/>
</dbReference>
<protein>
    <submittedName>
        <fullName evidence="3">ATPase associated with various cellular activities AAA_5</fullName>
    </submittedName>
</protein>
<gene>
    <name evidence="3" type="ordered locus">Thal_1082</name>
</gene>
<dbReference type="AlphaFoldDB" id="D3SLT4"/>
<evidence type="ECO:0000313" key="4">
    <source>
        <dbReference type="Proteomes" id="UP000002043"/>
    </source>
</evidence>
<reference evidence="4" key="1">
    <citation type="journal article" date="2010" name="Stand. Genomic Sci.">
        <title>Complete genome sequence of Thermocrinis albus type strain (HI 11/12T).</title>
        <authorList>
            <person name="Wirth R."/>
            <person name="Sikorski J."/>
            <person name="Brambilla E."/>
            <person name="Misra M."/>
            <person name="Lapidus A."/>
            <person name="Copeland A."/>
            <person name="Nolan M."/>
            <person name="Lucas S."/>
            <person name="Chen F."/>
            <person name="Tice H."/>
            <person name="Cheng J.F."/>
            <person name="Han C."/>
            <person name="Detter J.C."/>
            <person name="Tapia R."/>
            <person name="Bruce D."/>
            <person name="Goodwin L."/>
            <person name="Pitluck S."/>
            <person name="Pati A."/>
            <person name="Anderson I."/>
            <person name="Ivanova N."/>
            <person name="Mavromatis K."/>
            <person name="Mikhailova N."/>
            <person name="Chen A."/>
            <person name="Palaniappan K."/>
            <person name="Bilek Y."/>
            <person name="Hader T."/>
            <person name="Land M."/>
            <person name="Hauser L."/>
            <person name="Chang Y.J."/>
            <person name="Jeffries C.D."/>
            <person name="Tindall B.J."/>
            <person name="Rohde M."/>
            <person name="Goker M."/>
            <person name="Bristow J."/>
            <person name="Eisen J.A."/>
            <person name="Markowitz V."/>
            <person name="Hugenholtz P."/>
            <person name="Kyrpides N.C."/>
            <person name="Klenk H.P."/>
        </authorList>
    </citation>
    <scope>NUCLEOTIDE SEQUENCE [LARGE SCALE GENOMIC DNA]</scope>
    <source>
        <strain evidence="4">DSM 14484 / JCM 11386 / HI 11/12</strain>
    </source>
</reference>
<dbReference type="eggNOG" id="COG1196">
    <property type="taxonomic scope" value="Bacteria"/>
</dbReference>
<dbReference type="HOGENOM" id="CLU_313285_0_0_0"/>
<feature type="domain" description="ATPase dynein-related AAA" evidence="2">
    <location>
        <begin position="654"/>
        <end position="787"/>
    </location>
</feature>
<keyword evidence="4" id="KW-1185">Reference proteome</keyword>
<dbReference type="InterPro" id="IPR050764">
    <property type="entry name" value="CbbQ/NirQ/NorQ/GpvN"/>
</dbReference>
<evidence type="ECO:0000313" key="3">
    <source>
        <dbReference type="EMBL" id="ADC89714.1"/>
    </source>
</evidence>
<evidence type="ECO:0000256" key="1">
    <source>
        <dbReference type="SAM" id="Coils"/>
    </source>
</evidence>
<dbReference type="OrthoDB" id="8406at2"/>
<organism evidence="3 4">
    <name type="scientific">Thermocrinis albus (strain DSM 14484 / JCM 11386 / HI 11/12)</name>
    <dbReference type="NCBI Taxonomy" id="638303"/>
    <lineage>
        <taxon>Bacteria</taxon>
        <taxon>Pseudomonadati</taxon>
        <taxon>Aquificota</taxon>
        <taxon>Aquificia</taxon>
        <taxon>Aquificales</taxon>
        <taxon>Aquificaceae</taxon>
        <taxon>Thermocrinis</taxon>
    </lineage>
</organism>
<dbReference type="Pfam" id="PF07728">
    <property type="entry name" value="AAA_5"/>
    <property type="match status" value="1"/>
</dbReference>
<dbReference type="Gene3D" id="3.40.50.300">
    <property type="entry name" value="P-loop containing nucleotide triphosphate hydrolases"/>
    <property type="match status" value="1"/>
</dbReference>
<name>D3SLT4_THEAH</name>
<dbReference type="SUPFAM" id="SSF101898">
    <property type="entry name" value="NHL repeat"/>
    <property type="match status" value="1"/>
</dbReference>
<dbReference type="InterPro" id="IPR015943">
    <property type="entry name" value="WD40/YVTN_repeat-like_dom_sf"/>
</dbReference>
<dbReference type="GO" id="GO:0016887">
    <property type="term" value="F:ATP hydrolysis activity"/>
    <property type="evidence" value="ECO:0007669"/>
    <property type="project" value="InterPro"/>
</dbReference>
<keyword evidence="1" id="KW-0175">Coiled coil</keyword>
<dbReference type="PANTHER" id="PTHR42759:SF1">
    <property type="entry name" value="MAGNESIUM-CHELATASE SUBUNIT CHLD"/>
    <property type="match status" value="1"/>
</dbReference>
<dbReference type="STRING" id="638303.Thal_1082"/>
<dbReference type="PANTHER" id="PTHR42759">
    <property type="entry name" value="MOXR FAMILY PROTEIN"/>
    <property type="match status" value="1"/>
</dbReference>
<sequence length="936" mass="109533">MDFLRRLMGLKKDETPVYKIDSPVGELRLWVEDTLEKDPDARMEEFWIESMDVSEDAYWLLVGRRHGMFQLYDWTGKLHRLPSRPPAQVVSKVLFRGRYLALLTPPYLVVYFMEDPKNPPAWKSFRFSQEGFRPSFGLDIRNNLLAFGTVGSRVYVIDLGSDINFQTVDFRYSISYSGIGDLREIRFIDNNRIYLSGTEGGAIYHLNGSQEKVFPYRSGGAVALQNQRLYLAEGNTVVVLDTVSGSVLQTGYVDMKVSQMDLDPEGNFLFLADAEQNRMGILDAKTLSTLTVLEGFGYSVVRVSPDGSVYTCRKEETEERTFYYLTKLSSNILDFVYPQERQRQVIKNAEDLYREFQKKLKRAKRQEEIETIEEFKQLLSIDIPLGKVRQMITKAQEEMREKLLQIFLQEMREKLQNGTVDKEDVKLLEERIKTAEREEDIRRLEQLKEEVLTYMRTSMEQRLEELRKLLAQIEVRDITEMEALEEVKSFREFMTKLVSDLQHKAQEELTRLLQERLVEYRLKRFRIQITPDKVMLGKEEFPKFSGERRRLHWRLVVEDRLVWEGKTLVKIAFQREDGVVVEPKRYPAILSQEELRHPPRWLSNYLRHLRGLCSHQEYRRPVVVAYEETPWFVENLERFTSLVKDQLAFGEGILILEGDAGTGKNFLVEVFSALTGRPLYIIPCNSKLEKEDLTFTYEFDARRGTRRVYSELVKALQTPGAVIYLDEINTLPPSLVKLFNPLFDYRRYLALPTGEVIKARRDVILVGGMNPQHYLGVSELPQDIKSRADVLYIDYPPFEDGRGFYYPDEAIILKDYVPHLSELNTEEFSYLWYLVVNGVATERAKAVWSKEREKRILLLWELLKIANAIRNAYRQYQTQQSEEPVELVFSIRDTVRCARRLERYQDAKRVVIETVLPKAGSPLEREVIRSIIESIQ</sequence>
<evidence type="ECO:0000259" key="2">
    <source>
        <dbReference type="Pfam" id="PF07728"/>
    </source>
</evidence>
<dbReference type="SUPFAM" id="SSF52540">
    <property type="entry name" value="P-loop containing nucleoside triphosphate hydrolases"/>
    <property type="match status" value="1"/>
</dbReference>
<dbReference type="eggNOG" id="COG0714">
    <property type="taxonomic scope" value="Bacteria"/>
</dbReference>
<dbReference type="GO" id="GO:0005524">
    <property type="term" value="F:ATP binding"/>
    <property type="evidence" value="ECO:0007669"/>
    <property type="project" value="InterPro"/>
</dbReference>
<dbReference type="eggNOG" id="COG3391">
    <property type="taxonomic scope" value="Bacteria"/>
</dbReference>
<accession>D3SLT4</accession>
<dbReference type="InterPro" id="IPR027417">
    <property type="entry name" value="P-loop_NTPase"/>
</dbReference>